<dbReference type="EMBL" id="JBHRTQ010000008">
    <property type="protein sequence ID" value="MFC3174610.1"/>
    <property type="molecule type" value="Genomic_DNA"/>
</dbReference>
<dbReference type="RefSeq" id="WP_379509995.1">
    <property type="nucleotide sequence ID" value="NZ_JBHRTQ010000008.1"/>
</dbReference>
<feature type="domain" description="Thiolase C-terminal" evidence="1">
    <location>
        <begin position="269"/>
        <end position="392"/>
    </location>
</feature>
<dbReference type="EC" id="2.3.1.-" evidence="2"/>
<name>A0ABV7ISN8_9SPHN</name>
<evidence type="ECO:0000259" key="1">
    <source>
        <dbReference type="Pfam" id="PF22691"/>
    </source>
</evidence>
<dbReference type="SUPFAM" id="SSF53901">
    <property type="entry name" value="Thiolase-like"/>
    <property type="match status" value="1"/>
</dbReference>
<dbReference type="PANTHER" id="PTHR42870">
    <property type="entry name" value="ACETYL-COA C-ACETYLTRANSFERASE"/>
    <property type="match status" value="1"/>
</dbReference>
<dbReference type="Pfam" id="PF22691">
    <property type="entry name" value="Thiolase_C_1"/>
    <property type="match status" value="1"/>
</dbReference>
<keyword evidence="2" id="KW-0808">Transferase</keyword>
<dbReference type="Proteomes" id="UP001595604">
    <property type="component" value="Unassembled WGS sequence"/>
</dbReference>
<dbReference type="CDD" id="cd00829">
    <property type="entry name" value="SCP-x_thiolase"/>
    <property type="match status" value="1"/>
</dbReference>
<dbReference type="InterPro" id="IPR055140">
    <property type="entry name" value="Thiolase_C_2"/>
</dbReference>
<sequence>MSEGPIMTIYGEKNTAITGLGQSAIYRKPQVLPFELAVQACEMAIADAGLRPEDIDGVSCWPNVQRGTVAGSGAAAISDIVNTLGLKPNWWSGAENAAQLSPIMEAVAAISAGYATHVLCWRALGERWTPSYGSAAADAGQTLAMTSGWLEYLMPFNAPSAAIWVAVHASAHMDRHGITREQMSAIPIVQRANAGLNPKAIYRDPITLDDYMASRIITTPFCLLDCDVPCDGTTAVIVSRLDAARDLKQKPVIIEAVGAGSYDRMDTWVSRHDFPRMAMHDATKMMWSRTDLKPADIDTAHLYDGFTWLTMSWLEALGVCGEGESGAFIEGGQRISLTGDLPINTNGGQLSEGRMHGFGHLHEAVLQLRGQAGARQVADVKVSAVGNGGGNFGGALLLRQDG</sequence>
<evidence type="ECO:0000313" key="2">
    <source>
        <dbReference type="EMBL" id="MFC3174610.1"/>
    </source>
</evidence>
<evidence type="ECO:0000313" key="3">
    <source>
        <dbReference type="Proteomes" id="UP001595604"/>
    </source>
</evidence>
<protein>
    <submittedName>
        <fullName evidence="2">Thiolase family protein</fullName>
        <ecNumber evidence="2">2.3.1.-</ecNumber>
    </submittedName>
</protein>
<gene>
    <name evidence="2" type="ORF">ACFOD9_10135</name>
</gene>
<organism evidence="2 3">
    <name type="scientific">Novosphingobium bradum</name>
    <dbReference type="NCBI Taxonomy" id="1737444"/>
    <lineage>
        <taxon>Bacteria</taxon>
        <taxon>Pseudomonadati</taxon>
        <taxon>Pseudomonadota</taxon>
        <taxon>Alphaproteobacteria</taxon>
        <taxon>Sphingomonadales</taxon>
        <taxon>Sphingomonadaceae</taxon>
        <taxon>Novosphingobium</taxon>
    </lineage>
</organism>
<keyword evidence="2" id="KW-0012">Acyltransferase</keyword>
<dbReference type="PANTHER" id="PTHR42870:SF1">
    <property type="entry name" value="NON-SPECIFIC LIPID-TRANSFER PROTEIN-LIKE 2"/>
    <property type="match status" value="1"/>
</dbReference>
<proteinExistence type="predicted"/>
<dbReference type="Gene3D" id="3.40.47.10">
    <property type="match status" value="1"/>
</dbReference>
<comment type="caution">
    <text evidence="2">The sequence shown here is derived from an EMBL/GenBank/DDBJ whole genome shotgun (WGS) entry which is preliminary data.</text>
</comment>
<keyword evidence="3" id="KW-1185">Reference proteome</keyword>
<dbReference type="InterPro" id="IPR016039">
    <property type="entry name" value="Thiolase-like"/>
</dbReference>
<dbReference type="PIRSF" id="PIRSF000429">
    <property type="entry name" value="Ac-CoA_Ac_transf"/>
    <property type="match status" value="1"/>
</dbReference>
<dbReference type="InterPro" id="IPR002155">
    <property type="entry name" value="Thiolase"/>
</dbReference>
<dbReference type="GO" id="GO:0016746">
    <property type="term" value="F:acyltransferase activity"/>
    <property type="evidence" value="ECO:0007669"/>
    <property type="project" value="UniProtKB-KW"/>
</dbReference>
<accession>A0ABV7ISN8</accession>
<reference evidence="3" key="1">
    <citation type="journal article" date="2019" name="Int. J. Syst. Evol. Microbiol.">
        <title>The Global Catalogue of Microorganisms (GCM) 10K type strain sequencing project: providing services to taxonomists for standard genome sequencing and annotation.</title>
        <authorList>
            <consortium name="The Broad Institute Genomics Platform"/>
            <consortium name="The Broad Institute Genome Sequencing Center for Infectious Disease"/>
            <person name="Wu L."/>
            <person name="Ma J."/>
        </authorList>
    </citation>
    <scope>NUCLEOTIDE SEQUENCE [LARGE SCALE GENOMIC DNA]</scope>
    <source>
        <strain evidence="3">KCTC 42984</strain>
    </source>
</reference>